<dbReference type="Proteomes" id="UP000617355">
    <property type="component" value="Unassembled WGS sequence"/>
</dbReference>
<comment type="caution">
    <text evidence="5">The sequence shown here is derived from an EMBL/GenBank/DDBJ whole genome shotgun (WGS) entry which is preliminary data.</text>
</comment>
<name>A0ABQ1QT53_9RHOB</name>
<dbReference type="InterPro" id="IPR055170">
    <property type="entry name" value="GFO_IDH_MocA-like_dom"/>
</dbReference>
<gene>
    <name evidence="5" type="ORF">GCM10011358_25960</name>
</gene>
<dbReference type="InterPro" id="IPR036291">
    <property type="entry name" value="NAD(P)-bd_dom_sf"/>
</dbReference>
<dbReference type="SUPFAM" id="SSF55347">
    <property type="entry name" value="Glyceraldehyde-3-phosphate dehydrogenase-like, C-terminal domain"/>
    <property type="match status" value="1"/>
</dbReference>
<dbReference type="RefSeq" id="WP_188528418.1">
    <property type="nucleotide sequence ID" value="NZ_BMGI01000004.1"/>
</dbReference>
<protein>
    <submittedName>
        <fullName evidence="5">Oxidoreductase</fullName>
    </submittedName>
</protein>
<feature type="domain" description="Gfo/Idh/MocA-like oxidoreductase N-terminal" evidence="3">
    <location>
        <begin position="5"/>
        <end position="123"/>
    </location>
</feature>
<reference evidence="6" key="1">
    <citation type="journal article" date="2019" name="Int. J. Syst. Evol. Microbiol.">
        <title>The Global Catalogue of Microorganisms (GCM) 10K type strain sequencing project: providing services to taxonomists for standard genome sequencing and annotation.</title>
        <authorList>
            <consortium name="The Broad Institute Genomics Platform"/>
            <consortium name="The Broad Institute Genome Sequencing Center for Infectious Disease"/>
            <person name="Wu L."/>
            <person name="Ma J."/>
        </authorList>
    </citation>
    <scope>NUCLEOTIDE SEQUENCE [LARGE SCALE GENOMIC DNA]</scope>
    <source>
        <strain evidence="6">CGMCC 1.12922</strain>
    </source>
</reference>
<feature type="domain" description="GFO/IDH/MocA-like oxidoreductase" evidence="4">
    <location>
        <begin position="133"/>
        <end position="251"/>
    </location>
</feature>
<sequence>MADALRWGILGAANFAAGHMGPAIHAAAGNKLVALATSNASKAAPFEAFCPGLDVFLDYDAMLEWDAIDAVYIPLPNHMHVEWTKKALAAGKHVLTEKPIAMVSSEIDELIALRDQTGLLVAEAFMIVHHPQWQRVREIIASGEIGRVAHVDTAFSYDNREDTDNIRNRPETGGGGIRDIGVYTYSSVRFATGAEPVALSARLKRENGVDTWAQVVGEMEGPGGRFTYSAMTSMRLPPRQEVVFQGDLGSITVSAPFNAGVFGEAQVAVRDLDGTIRTERWPTENQYVRQVENFARSVREGAPYPCPLEFSKGTQAMIDMVFANATEIAGPG</sequence>
<dbReference type="SUPFAM" id="SSF51735">
    <property type="entry name" value="NAD(P)-binding Rossmann-fold domains"/>
    <property type="match status" value="1"/>
</dbReference>
<evidence type="ECO:0000256" key="2">
    <source>
        <dbReference type="ARBA" id="ARBA00023002"/>
    </source>
</evidence>
<organism evidence="5 6">
    <name type="scientific">Sinisalibacter lacisalsi</name>
    <dbReference type="NCBI Taxonomy" id="1526570"/>
    <lineage>
        <taxon>Bacteria</taxon>
        <taxon>Pseudomonadati</taxon>
        <taxon>Pseudomonadota</taxon>
        <taxon>Alphaproteobacteria</taxon>
        <taxon>Rhodobacterales</taxon>
        <taxon>Roseobacteraceae</taxon>
        <taxon>Sinisalibacter</taxon>
    </lineage>
</organism>
<evidence type="ECO:0000256" key="1">
    <source>
        <dbReference type="ARBA" id="ARBA00010928"/>
    </source>
</evidence>
<dbReference type="PANTHER" id="PTHR22604">
    <property type="entry name" value="OXIDOREDUCTASES"/>
    <property type="match status" value="1"/>
</dbReference>
<keyword evidence="6" id="KW-1185">Reference proteome</keyword>
<dbReference type="InterPro" id="IPR050984">
    <property type="entry name" value="Gfo/Idh/MocA_domain"/>
</dbReference>
<evidence type="ECO:0000313" key="5">
    <source>
        <dbReference type="EMBL" id="GGD40895.1"/>
    </source>
</evidence>
<dbReference type="Pfam" id="PF01408">
    <property type="entry name" value="GFO_IDH_MocA"/>
    <property type="match status" value="1"/>
</dbReference>
<dbReference type="Gene3D" id="3.40.50.720">
    <property type="entry name" value="NAD(P)-binding Rossmann-like Domain"/>
    <property type="match status" value="1"/>
</dbReference>
<dbReference type="EMBL" id="BMGI01000004">
    <property type="protein sequence ID" value="GGD40895.1"/>
    <property type="molecule type" value="Genomic_DNA"/>
</dbReference>
<evidence type="ECO:0000313" key="6">
    <source>
        <dbReference type="Proteomes" id="UP000617355"/>
    </source>
</evidence>
<keyword evidence="2" id="KW-0560">Oxidoreductase</keyword>
<accession>A0ABQ1QT53</accession>
<evidence type="ECO:0000259" key="4">
    <source>
        <dbReference type="Pfam" id="PF22725"/>
    </source>
</evidence>
<comment type="similarity">
    <text evidence="1">Belongs to the Gfo/Idh/MocA family.</text>
</comment>
<evidence type="ECO:0000259" key="3">
    <source>
        <dbReference type="Pfam" id="PF01408"/>
    </source>
</evidence>
<dbReference type="PANTHER" id="PTHR22604:SF105">
    <property type="entry name" value="TRANS-1,2-DIHYDROBENZENE-1,2-DIOL DEHYDROGENASE"/>
    <property type="match status" value="1"/>
</dbReference>
<dbReference type="Gene3D" id="3.30.360.10">
    <property type="entry name" value="Dihydrodipicolinate Reductase, domain 2"/>
    <property type="match status" value="1"/>
</dbReference>
<dbReference type="Pfam" id="PF22725">
    <property type="entry name" value="GFO_IDH_MocA_C3"/>
    <property type="match status" value="1"/>
</dbReference>
<proteinExistence type="inferred from homology"/>
<dbReference type="InterPro" id="IPR000683">
    <property type="entry name" value="Gfo/Idh/MocA-like_OxRdtase_N"/>
</dbReference>